<gene>
    <name evidence="2" type="ORF">A8806_10251</name>
</gene>
<keyword evidence="2" id="KW-0269">Exonuclease</keyword>
<keyword evidence="3" id="KW-1185">Reference proteome</keyword>
<proteinExistence type="predicted"/>
<dbReference type="RefSeq" id="WP_109729919.1">
    <property type="nucleotide sequence ID" value="NZ_BAAACK010000006.1"/>
</dbReference>
<evidence type="ECO:0000259" key="1">
    <source>
        <dbReference type="Pfam" id="PF13538"/>
    </source>
</evidence>
<dbReference type="CDD" id="cd18809">
    <property type="entry name" value="SF1_C_RecD"/>
    <property type="match status" value="1"/>
</dbReference>
<dbReference type="InterPro" id="IPR027417">
    <property type="entry name" value="P-loop_NTPase"/>
</dbReference>
<dbReference type="Proteomes" id="UP000245845">
    <property type="component" value="Unassembled WGS sequence"/>
</dbReference>
<dbReference type="InterPro" id="IPR027785">
    <property type="entry name" value="UvrD-like_helicase_C"/>
</dbReference>
<protein>
    <submittedName>
        <fullName evidence="2">ATP-dependent exoDNAse (Exonuclease V) alpha subunit</fullName>
    </submittedName>
</protein>
<evidence type="ECO:0000313" key="3">
    <source>
        <dbReference type="Proteomes" id="UP000245845"/>
    </source>
</evidence>
<dbReference type="OrthoDB" id="9763659at2"/>
<dbReference type="Pfam" id="PF13538">
    <property type="entry name" value="UvrD_C_2"/>
    <property type="match status" value="1"/>
</dbReference>
<reference evidence="2 3" key="1">
    <citation type="submission" date="2018-05" db="EMBL/GenBank/DDBJ databases">
        <title>The Hungate 1000. A catalogue of reference genomes from the rumen microbiome.</title>
        <authorList>
            <person name="Kelly W."/>
        </authorList>
    </citation>
    <scope>NUCLEOTIDE SEQUENCE [LARGE SCALE GENOMIC DNA]</scope>
    <source>
        <strain evidence="2 3">NLAE-zl-C242</strain>
    </source>
</reference>
<comment type="caution">
    <text evidence="2">The sequence shown here is derived from an EMBL/GenBank/DDBJ whole genome shotgun (WGS) entry which is preliminary data.</text>
</comment>
<evidence type="ECO:0000313" key="2">
    <source>
        <dbReference type="EMBL" id="PWJ31195.1"/>
    </source>
</evidence>
<dbReference type="AlphaFoldDB" id="A0A2Y9BDL6"/>
<dbReference type="EMBL" id="QGDL01000002">
    <property type="protein sequence ID" value="PWJ31195.1"/>
    <property type="molecule type" value="Genomic_DNA"/>
</dbReference>
<name>A0A2Y9BDL6_9FIRM</name>
<organism evidence="2 3">
    <name type="scientific">Faecalicatena orotica</name>
    <dbReference type="NCBI Taxonomy" id="1544"/>
    <lineage>
        <taxon>Bacteria</taxon>
        <taxon>Bacillati</taxon>
        <taxon>Bacillota</taxon>
        <taxon>Clostridia</taxon>
        <taxon>Lachnospirales</taxon>
        <taxon>Lachnospiraceae</taxon>
        <taxon>Faecalicatena</taxon>
    </lineage>
</organism>
<keyword evidence="2" id="KW-0540">Nuclease</keyword>
<dbReference type="SUPFAM" id="SSF52540">
    <property type="entry name" value="P-loop containing nucleoside triphosphate hydrolases"/>
    <property type="match status" value="2"/>
</dbReference>
<dbReference type="Pfam" id="PF13604">
    <property type="entry name" value="AAA_30"/>
    <property type="match status" value="1"/>
</dbReference>
<keyword evidence="2" id="KW-0378">Hydrolase</keyword>
<accession>A0A2Y9BDL6</accession>
<dbReference type="GO" id="GO:0004527">
    <property type="term" value="F:exonuclease activity"/>
    <property type="evidence" value="ECO:0007669"/>
    <property type="project" value="UniProtKB-KW"/>
</dbReference>
<sequence length="1100" mass="128297">MLDWKKRELIQSHIATHTQRSAEDQAAVSTLEYFLRSDGRINTDFSSVDKWPNHDGTFEFVSNPNIIRCPKQSFSVQIKGTHNFIEKEGVISYSLKSLSYPAYIANNVTADPGILFVVINPDVRGAERIYWRYLSTSIINDIDFNKDSYTIKFCQEDEIRNTDESINEFCEKLDQIIETHLFLQKLCKESLKKEEALEMINYRCQEISTDIELVSGNHELRDYVSRRIVTGLYDLCYAAMILNAVKLGYTDINEQLAWEVSQFKIETKYLSNFLKGLKYIAHRIPKEGQSERLMLKYYSYLWEIRRFLKRDFLIDVLENLEKFPLDLDTLDTEYYETVAECIENTDLTPRNVRVSRYYVQKKVPFFVDGERYFEITLQLAGLYSTKYNRITVYSKKNISTNYSIQIAYSETGIELWGIKNKIKILNEWKVAIDPTCLNKLAKMLKIHTKINRNYGEYINLMRFLTETGMNLLEIINLNESQFYEIYNYVYGSTNTHDFGNVLLQLRNNYSKTSCKIGKNTVSYCLLSMREEILEDLFPNQYNSKSLSGELYIRSKCYPFEKNPFISNLVGRKTSRDINSLLEIVDNSEKAALVQPYLKIEQLISETGELYFDKKLIASKEAIEKYNASLDSWERREGLLITEKEGLVSIESYEITTLFILRKLLGMSHDTNREQQKSNDRYLRECGFKFEDPLKKVALKNLFVYSKVILIYGAAGTGKTTLINYISDMMNQSRKLYLTKTHTALQNLQRRVKNISENCAFSIIDSITRSNSLVDYDIVFVDECSTIDNRTMKSLLEKIDKGTMLVLSGDIYQIESIDFGNWFYYAKDIIKVKGASVELINTWRTDKEELKKLWNEIREKKPIITEKLSMEGPFSEDLGENIFKREAEEVVLCLNYDGKFGLNNMNQYFQNDNLQSEAVSWAEWTFKIGDPIVFLDVKRSPLLYNNLRGTIVDIMKEESKIVFTIDIKTFLTREQCEYEEFEYILNNENETRILLDVIAWDDELPEEDRIKTVIPFQIAYAISIHKAQGLEYKSVKVVIPSSNAEKITHSIFYTAITRAKEKLKIFWSAETMEAIVKSFTIENIEQNTLQIIKEKLGVDNE</sequence>
<feature type="domain" description="UvrD-like helicase C-terminal" evidence="1">
    <location>
        <begin position="1018"/>
        <end position="1062"/>
    </location>
</feature>
<dbReference type="Gene3D" id="3.40.50.300">
    <property type="entry name" value="P-loop containing nucleotide triphosphate hydrolases"/>
    <property type="match status" value="2"/>
</dbReference>